<accession>A0A5D3KBF5</accession>
<name>A0A5D3KBF5_9BRAD</name>
<keyword evidence="3" id="KW-1185">Reference proteome</keyword>
<dbReference type="AlphaFoldDB" id="A0A5D3KBF5"/>
<proteinExistence type="predicted"/>
<evidence type="ECO:0000313" key="3">
    <source>
        <dbReference type="Proteomes" id="UP000324758"/>
    </source>
</evidence>
<feature type="chain" id="PRO_5022875671" description="DUF4189 domain-containing protein" evidence="1">
    <location>
        <begin position="20"/>
        <end position="98"/>
    </location>
</feature>
<keyword evidence="1" id="KW-0732">Signal</keyword>
<comment type="caution">
    <text evidence="2">The sequence shown here is derived from an EMBL/GenBank/DDBJ whole genome shotgun (WGS) entry which is preliminary data.</text>
</comment>
<sequence>MTGAVVAGALVAFSGPVVAQTDMERQAQCELSAIRDTRSPLAVQYIRSACNWLVVNGDSLLNASSKGYYICLVRQLSGAQSNEAAAAIMSACRTSNPL</sequence>
<evidence type="ECO:0000313" key="2">
    <source>
        <dbReference type="EMBL" id="TYL91809.1"/>
    </source>
</evidence>
<dbReference type="OrthoDB" id="8234686at2"/>
<dbReference type="NCBIfam" id="NF041602">
    <property type="entry name" value="VF_A0006_fam"/>
    <property type="match status" value="1"/>
</dbReference>
<dbReference type="Proteomes" id="UP000324758">
    <property type="component" value="Unassembled WGS sequence"/>
</dbReference>
<evidence type="ECO:0000256" key="1">
    <source>
        <dbReference type="SAM" id="SignalP"/>
    </source>
</evidence>
<dbReference type="InterPro" id="IPR048087">
    <property type="entry name" value="VF_A0006-like"/>
</dbReference>
<feature type="signal peptide" evidence="1">
    <location>
        <begin position="1"/>
        <end position="19"/>
    </location>
</feature>
<evidence type="ECO:0008006" key="4">
    <source>
        <dbReference type="Google" id="ProtNLM"/>
    </source>
</evidence>
<gene>
    <name evidence="2" type="ORF">FXB40_27420</name>
</gene>
<reference evidence="2 3" key="1">
    <citation type="submission" date="2019-08" db="EMBL/GenBank/DDBJ databases">
        <title>Bradyrhizobium hipponensis sp. nov., a rhizobium isolated from a Lupinus angustifolius root nodule in Tunisia.</title>
        <authorList>
            <person name="Off K."/>
            <person name="Rejili M."/>
            <person name="Mars M."/>
            <person name="Brachmann A."/>
            <person name="Marin M."/>
        </authorList>
    </citation>
    <scope>NUCLEOTIDE SEQUENCE [LARGE SCALE GENOMIC DNA]</scope>
    <source>
        <strain evidence="2 3">CTAW71</strain>
    </source>
</reference>
<dbReference type="EMBL" id="VSSS01000042">
    <property type="protein sequence ID" value="TYL91809.1"/>
    <property type="molecule type" value="Genomic_DNA"/>
</dbReference>
<protein>
    <recommendedName>
        <fullName evidence="4">DUF4189 domain-containing protein</fullName>
    </recommendedName>
</protein>
<organism evidence="2 3">
    <name type="scientific">Bradyrhizobium rifense</name>
    <dbReference type="NCBI Taxonomy" id="515499"/>
    <lineage>
        <taxon>Bacteria</taxon>
        <taxon>Pseudomonadati</taxon>
        <taxon>Pseudomonadota</taxon>
        <taxon>Alphaproteobacteria</taxon>
        <taxon>Hyphomicrobiales</taxon>
        <taxon>Nitrobacteraceae</taxon>
        <taxon>Bradyrhizobium</taxon>
    </lineage>
</organism>